<comment type="caution">
    <text evidence="2">The sequence shown here is derived from an EMBL/GenBank/DDBJ whole genome shotgun (WGS) entry which is preliminary data.</text>
</comment>
<dbReference type="Proteomes" id="UP000688947">
    <property type="component" value="Unassembled WGS sequence"/>
</dbReference>
<dbReference type="OrthoDB" id="10605266at2759"/>
<dbReference type="PANTHER" id="PTHR46586:SF3">
    <property type="entry name" value="ANKYRIN REPEAT-CONTAINING PROTEIN"/>
    <property type="match status" value="1"/>
</dbReference>
<evidence type="ECO:0000313" key="2">
    <source>
        <dbReference type="EMBL" id="KAG6943282.1"/>
    </source>
</evidence>
<dbReference type="PANTHER" id="PTHR46586">
    <property type="entry name" value="ANKYRIN REPEAT-CONTAINING PROTEIN"/>
    <property type="match status" value="1"/>
</dbReference>
<name>A0A8T1TQB3_9STRA</name>
<protein>
    <recommendedName>
        <fullName evidence="4">Ankyrin repeat-containing domain</fullName>
    </recommendedName>
</protein>
<sequence length="244" mass="27467">MTKRNAIKPGLIVRIRGKNPPTVTKLTVTRPRPGLNEEQVEPGPTRRKDGASSTSCASLGPGPRRYKRYLPGRHRTRRQWLHVNRTVNCTTAANGDLEILKWIHDHRSEGCTTAAIDDAAAGGHLKVLRWLHVNRSERCSLAALDGASTGGHIGVVQWHIANFTDQNIMSAMGWALNNDHFDEVLFLHTQHGDGYCLHELEIMRSMLQWSPFEPSFLELRAWNNERDPYSTSTSTLGHFQNYVA</sequence>
<accession>A0A8T1TQB3</accession>
<evidence type="ECO:0000313" key="3">
    <source>
        <dbReference type="Proteomes" id="UP000688947"/>
    </source>
</evidence>
<proteinExistence type="predicted"/>
<dbReference type="EMBL" id="JAENGZ010002618">
    <property type="protein sequence ID" value="KAG6943282.1"/>
    <property type="molecule type" value="Genomic_DNA"/>
</dbReference>
<feature type="region of interest" description="Disordered" evidence="1">
    <location>
        <begin position="22"/>
        <end position="66"/>
    </location>
</feature>
<reference evidence="2" key="1">
    <citation type="submission" date="2021-01" db="EMBL/GenBank/DDBJ databases">
        <title>Phytophthora aleatoria, a newly-described species from Pinus radiata is distinct from Phytophthora cactorum isolates based on comparative genomics.</title>
        <authorList>
            <person name="Mcdougal R."/>
            <person name="Panda P."/>
            <person name="Williams N."/>
            <person name="Studholme D.J."/>
        </authorList>
    </citation>
    <scope>NUCLEOTIDE SEQUENCE</scope>
    <source>
        <strain evidence="2">NZFS 3830</strain>
    </source>
</reference>
<evidence type="ECO:0008006" key="4">
    <source>
        <dbReference type="Google" id="ProtNLM"/>
    </source>
</evidence>
<evidence type="ECO:0000256" key="1">
    <source>
        <dbReference type="SAM" id="MobiDB-lite"/>
    </source>
</evidence>
<dbReference type="AlphaFoldDB" id="A0A8T1TQB3"/>
<gene>
    <name evidence="2" type="ORF">JG687_00018566</name>
</gene>
<organism evidence="2 3">
    <name type="scientific">Phytophthora cactorum</name>
    <dbReference type="NCBI Taxonomy" id="29920"/>
    <lineage>
        <taxon>Eukaryota</taxon>
        <taxon>Sar</taxon>
        <taxon>Stramenopiles</taxon>
        <taxon>Oomycota</taxon>
        <taxon>Peronosporomycetes</taxon>
        <taxon>Peronosporales</taxon>
        <taxon>Peronosporaceae</taxon>
        <taxon>Phytophthora</taxon>
    </lineage>
</organism>
<dbReference type="InterPro" id="IPR052050">
    <property type="entry name" value="SecEffector_AnkRepeat"/>
</dbReference>